<dbReference type="EMBL" id="BNJG01000005">
    <property type="protein sequence ID" value="GHO60528.1"/>
    <property type="molecule type" value="Genomic_DNA"/>
</dbReference>
<proteinExistence type="predicted"/>
<sequence>MFIQQNLVGLVTTLRGTISFNWCWPLVFTGAEKTELDIAQKQKEHDVEIAKDAQREALLQAHLDRMTELLLRESLRTAQPDSEVCNVARVRTLTILGQLDTSRINHVLSFLREAKLVTSQPKSYSAVSGMSHHTLEMEPMTTCVDGSNILLPSLLGIRNYQNLVFYYL</sequence>
<gene>
    <name evidence="1" type="ORF">KSB_90030</name>
</gene>
<name>A0ABQ3V6I1_9CHLR</name>
<evidence type="ECO:0000313" key="1">
    <source>
        <dbReference type="EMBL" id="GHO60528.1"/>
    </source>
</evidence>
<accession>A0ABQ3V6I1</accession>
<evidence type="ECO:0000313" key="2">
    <source>
        <dbReference type="Proteomes" id="UP000654345"/>
    </source>
</evidence>
<keyword evidence="2" id="KW-1185">Reference proteome</keyword>
<dbReference type="Proteomes" id="UP000654345">
    <property type="component" value="Unassembled WGS sequence"/>
</dbReference>
<reference evidence="1 2" key="1">
    <citation type="journal article" date="2021" name="Int. J. Syst. Evol. Microbiol.">
        <title>Reticulibacter mediterranei gen. nov., sp. nov., within the new family Reticulibacteraceae fam. nov., and Ktedonospora formicarum gen. nov., sp. nov., Ktedonobacter robiniae sp. nov., Dictyobacter formicarum sp. nov. and Dictyobacter arantiisoli sp. nov., belonging to the class Ktedonobacteria.</title>
        <authorList>
            <person name="Yabe S."/>
            <person name="Zheng Y."/>
            <person name="Wang C.M."/>
            <person name="Sakai Y."/>
            <person name="Abe K."/>
            <person name="Yokota A."/>
            <person name="Donadio S."/>
            <person name="Cavaletti L."/>
            <person name="Monciardini P."/>
        </authorList>
    </citation>
    <scope>NUCLEOTIDE SEQUENCE [LARGE SCALE GENOMIC DNA]</scope>
    <source>
        <strain evidence="1 2">SOSP1-30</strain>
    </source>
</reference>
<organism evidence="1 2">
    <name type="scientific">Ktedonobacter robiniae</name>
    <dbReference type="NCBI Taxonomy" id="2778365"/>
    <lineage>
        <taxon>Bacteria</taxon>
        <taxon>Bacillati</taxon>
        <taxon>Chloroflexota</taxon>
        <taxon>Ktedonobacteria</taxon>
        <taxon>Ktedonobacterales</taxon>
        <taxon>Ktedonobacteraceae</taxon>
        <taxon>Ktedonobacter</taxon>
    </lineage>
</organism>
<comment type="caution">
    <text evidence="1">The sequence shown here is derived from an EMBL/GenBank/DDBJ whole genome shotgun (WGS) entry which is preliminary data.</text>
</comment>
<protein>
    <submittedName>
        <fullName evidence="1">Uncharacterized protein</fullName>
    </submittedName>
</protein>